<dbReference type="EMBL" id="CAJVPZ010000501">
    <property type="protein sequence ID" value="CAG8467126.1"/>
    <property type="molecule type" value="Genomic_DNA"/>
</dbReference>
<evidence type="ECO:0000313" key="2">
    <source>
        <dbReference type="Proteomes" id="UP000789396"/>
    </source>
</evidence>
<sequence>MLPGYNRNECQENEFLNYAEVYEIEITDFKLSNDLILQYLQARLNDF</sequence>
<name>A0A9N8W0W6_9GLOM</name>
<dbReference type="Proteomes" id="UP000789396">
    <property type="component" value="Unassembled WGS sequence"/>
</dbReference>
<organism evidence="1 2">
    <name type="scientific">Racocetra fulgida</name>
    <dbReference type="NCBI Taxonomy" id="60492"/>
    <lineage>
        <taxon>Eukaryota</taxon>
        <taxon>Fungi</taxon>
        <taxon>Fungi incertae sedis</taxon>
        <taxon>Mucoromycota</taxon>
        <taxon>Glomeromycotina</taxon>
        <taxon>Glomeromycetes</taxon>
        <taxon>Diversisporales</taxon>
        <taxon>Gigasporaceae</taxon>
        <taxon>Racocetra</taxon>
    </lineage>
</organism>
<dbReference type="AlphaFoldDB" id="A0A9N8W0W6"/>
<proteinExistence type="predicted"/>
<gene>
    <name evidence="1" type="ORF">RFULGI_LOCUS948</name>
</gene>
<protein>
    <submittedName>
        <fullName evidence="1">4824_t:CDS:1</fullName>
    </submittedName>
</protein>
<evidence type="ECO:0000313" key="1">
    <source>
        <dbReference type="EMBL" id="CAG8467126.1"/>
    </source>
</evidence>
<accession>A0A9N8W0W6</accession>
<reference evidence="1" key="1">
    <citation type="submission" date="2021-06" db="EMBL/GenBank/DDBJ databases">
        <authorList>
            <person name="Kallberg Y."/>
            <person name="Tangrot J."/>
            <person name="Rosling A."/>
        </authorList>
    </citation>
    <scope>NUCLEOTIDE SEQUENCE</scope>
    <source>
        <strain evidence="1">IN212</strain>
    </source>
</reference>
<keyword evidence="2" id="KW-1185">Reference proteome</keyword>
<comment type="caution">
    <text evidence="1">The sequence shown here is derived from an EMBL/GenBank/DDBJ whole genome shotgun (WGS) entry which is preliminary data.</text>
</comment>